<dbReference type="InterPro" id="IPR006212">
    <property type="entry name" value="Furin_repeat"/>
</dbReference>
<gene>
    <name evidence="3" type="ORF">GSB_151810</name>
</gene>
<dbReference type="InterPro" id="IPR009030">
    <property type="entry name" value="Growth_fac_rcpt_cys_sf"/>
</dbReference>
<dbReference type="VEuPathDB" id="GiardiaDB:DHA2_153495"/>
<dbReference type="VEuPathDB" id="GiardiaDB:GL50803_0039904"/>
<dbReference type="PANTHER" id="PTHR23275">
    <property type="entry name" value="CABRIOLET.-RELATED"/>
    <property type="match status" value="1"/>
</dbReference>
<dbReference type="SMART" id="SM00261">
    <property type="entry name" value="FU"/>
    <property type="match status" value="4"/>
</dbReference>
<evidence type="ECO:0000313" key="4">
    <source>
        <dbReference type="Proteomes" id="UP000018040"/>
    </source>
</evidence>
<dbReference type="VEuPathDB" id="GiardiaDB:QR46_4980"/>
<dbReference type="InterPro" id="IPR005127">
    <property type="entry name" value="Giardia_VSP"/>
</dbReference>
<dbReference type="InterPro" id="IPR052798">
    <property type="entry name" value="Giardia_VSA"/>
</dbReference>
<proteinExistence type="predicted"/>
<feature type="domain" description="EGF-like" evidence="2">
    <location>
        <begin position="49"/>
        <end position="90"/>
    </location>
</feature>
<accession>V6U1F6</accession>
<sequence>VLKSEYYSISAAPGSGVCREARDGACVQYAEEVTDRTKKSMRVREGSTGCTADSTNTDHCASGKCDVTIGDKTYCSQCEANYVPIDGTCIEAAGQTDKCTTNDGKNACTQCGDGYFLHKGGCYQIGGTVGLLICDDKTATSGKDGICVSCHEGYFKNPTQAADKQSCIACSDTATVDNVKGVAGCATCEPPNPSGAATCLTCLDGYYNSGTDSVTCTACDNACATCSGDGANKCTSCKEADKYLKTDSSAGTSQCVIEAACKQGGTHCPTTTTDGKKICTLCNDAANGGIADCKTCSKSGETVTCSACNNGKKPNVAGTGCFDCQMDGCSHCSANGVCEECDGDKIVKTAAGATSCIEEADCTKAEGFFVKNGTPKTCEACGDENCATCAAEGTGKCSKCKATNTAGAKLYLKTASSSPTGTCVEASGCGSAAFPKDDAENGNKCVLCGDTTNGVTNCAECTAPAQGKTKPACTKCTSGFLHTPEGGETSCPTSCPDGYFGHTSADSGNLQTCQSCSAPKEDLNPAVTGIPGCTQCTYTAASTNTLKCTACGSGYKLEGEACVPASANRSGLSTGAIAGISVAAVVVVGGLVGFLCWWFVCRGKA</sequence>
<dbReference type="SUPFAM" id="SSF57184">
    <property type="entry name" value="Growth factor receptor domain"/>
    <property type="match status" value="3"/>
</dbReference>
<feature type="non-terminal residue" evidence="3">
    <location>
        <position position="1"/>
    </location>
</feature>
<dbReference type="Proteomes" id="UP000018040">
    <property type="component" value="Unassembled WGS sequence"/>
</dbReference>
<dbReference type="AlphaFoldDB" id="V6U1F6"/>
<feature type="transmembrane region" description="Helical" evidence="1">
    <location>
        <begin position="576"/>
        <end position="600"/>
    </location>
</feature>
<reference evidence="4" key="1">
    <citation type="submission" date="2012-02" db="EMBL/GenBank/DDBJ databases">
        <title>Genome sequencing of Giardia lamblia Genotypes A2 and B isolates (DH and GS) and comparative analysis with the genomes of Genotypes A1 and E (WB and Pig).</title>
        <authorList>
            <person name="Adam R."/>
            <person name="Dahlstrom E."/>
            <person name="Martens C."/>
            <person name="Bruno D."/>
            <person name="Barbian K."/>
            <person name="Porcella S.F."/>
            <person name="Nash T."/>
        </authorList>
    </citation>
    <scope>NUCLEOTIDE SEQUENCE</scope>
    <source>
        <strain evidence="4">GS</strain>
    </source>
</reference>
<keyword evidence="1" id="KW-1133">Transmembrane helix</keyword>
<dbReference type="EMBL" id="AHHH01000022">
    <property type="protein sequence ID" value="ESU44457.1"/>
    <property type="molecule type" value="Genomic_DNA"/>
</dbReference>
<reference evidence="3 4" key="2">
    <citation type="journal article" date="2013" name="Genome Biol. Evol.">
        <title>Genome sequencing of Giardia lamblia genotypes A2 and B isolates (DH and GS) and comparative analysis with the genomes of genotypes A1 and E (WB and Pig).</title>
        <authorList>
            <person name="Adam R.D."/>
            <person name="Dahlstrom E.W."/>
            <person name="Martens C.A."/>
            <person name="Bruno D.P."/>
            <person name="Barbian K.D."/>
            <person name="Ricklefs S.M."/>
            <person name="Hernandez M.M."/>
            <person name="Narla N.P."/>
            <person name="Patel R.B."/>
            <person name="Porcella S.F."/>
            <person name="Nash T.E."/>
        </authorList>
    </citation>
    <scope>NUCLEOTIDE SEQUENCE [LARGE SCALE GENOMIC DNA]</scope>
    <source>
        <strain evidence="3 4">GS</strain>
    </source>
</reference>
<feature type="domain" description="EGF-like" evidence="2">
    <location>
        <begin position="460"/>
        <end position="514"/>
    </location>
</feature>
<name>V6U1F6_GIAIN</name>
<protein>
    <submittedName>
        <fullName evidence="3">Variant-specific surface protein</fullName>
    </submittedName>
</protein>
<comment type="caution">
    <text evidence="3">The sequence shown here is derived from an EMBL/GenBank/DDBJ whole genome shotgun (WGS) entry which is preliminary data.</text>
</comment>
<dbReference type="InterPro" id="IPR000742">
    <property type="entry name" value="EGF"/>
</dbReference>
<evidence type="ECO:0000313" key="3">
    <source>
        <dbReference type="EMBL" id="ESU44457.1"/>
    </source>
</evidence>
<evidence type="ECO:0000256" key="1">
    <source>
        <dbReference type="SAM" id="Phobius"/>
    </source>
</evidence>
<organism evidence="3 4">
    <name type="scientific">Giardia intestinalis</name>
    <name type="common">Giardia lamblia</name>
    <dbReference type="NCBI Taxonomy" id="5741"/>
    <lineage>
        <taxon>Eukaryota</taxon>
        <taxon>Metamonada</taxon>
        <taxon>Diplomonadida</taxon>
        <taxon>Hexamitidae</taxon>
        <taxon>Giardiinae</taxon>
        <taxon>Giardia</taxon>
    </lineage>
</organism>
<dbReference type="OrthoDB" id="300641at2759"/>
<dbReference type="Gene3D" id="2.10.220.10">
    <property type="entry name" value="Hormone Receptor, Insulin-like Growth Factor Receptor 1, Chain A, domain 2"/>
    <property type="match status" value="1"/>
</dbReference>
<keyword evidence="1" id="KW-0812">Transmembrane</keyword>
<dbReference type="VEuPathDB" id="GiardiaDB:GL50581_2720"/>
<dbReference type="PANTHER" id="PTHR23275:SF100">
    <property type="entry name" value="EGF-LIKE DOMAIN-CONTAINING PROTEIN"/>
    <property type="match status" value="1"/>
</dbReference>
<evidence type="ECO:0000259" key="2">
    <source>
        <dbReference type="SMART" id="SM00181"/>
    </source>
</evidence>
<feature type="domain" description="EGF-like" evidence="2">
    <location>
        <begin position="169"/>
        <end position="217"/>
    </location>
</feature>
<dbReference type="SMART" id="SM00181">
    <property type="entry name" value="EGF"/>
    <property type="match status" value="4"/>
</dbReference>
<dbReference type="Pfam" id="PF03302">
    <property type="entry name" value="VSP"/>
    <property type="match status" value="2"/>
</dbReference>
<feature type="domain" description="EGF-like" evidence="2">
    <location>
        <begin position="515"/>
        <end position="563"/>
    </location>
</feature>
<keyword evidence="1" id="KW-0472">Membrane</keyword>